<dbReference type="RefSeq" id="WP_073127285.1">
    <property type="nucleotide sequence ID" value="NZ_FQZA01000002.1"/>
</dbReference>
<name>A0A1M6DI67_9RHOB</name>
<evidence type="ECO:0000313" key="6">
    <source>
        <dbReference type="EMBL" id="SHI72749.1"/>
    </source>
</evidence>
<organism evidence="6 7">
    <name type="scientific">Palleronia salina</name>
    <dbReference type="NCBI Taxonomy" id="313368"/>
    <lineage>
        <taxon>Bacteria</taxon>
        <taxon>Pseudomonadati</taxon>
        <taxon>Pseudomonadota</taxon>
        <taxon>Alphaproteobacteria</taxon>
        <taxon>Rhodobacterales</taxon>
        <taxon>Roseobacteraceae</taxon>
        <taxon>Palleronia</taxon>
    </lineage>
</organism>
<dbReference type="SUPFAM" id="SSF51735">
    <property type="entry name" value="NAD(P)-binding Rossmann-fold domains"/>
    <property type="match status" value="1"/>
</dbReference>
<dbReference type="GO" id="GO:0016491">
    <property type="term" value="F:oxidoreductase activity"/>
    <property type="evidence" value="ECO:0007669"/>
    <property type="project" value="UniProtKB-KW"/>
</dbReference>
<feature type="region of interest" description="Disordered" evidence="3">
    <location>
        <begin position="252"/>
        <end position="285"/>
    </location>
</feature>
<keyword evidence="4" id="KW-0472">Membrane</keyword>
<dbReference type="Proteomes" id="UP000184040">
    <property type="component" value="Unassembled WGS sequence"/>
</dbReference>
<feature type="domain" description="Ketoreductase" evidence="5">
    <location>
        <begin position="4"/>
        <end position="182"/>
    </location>
</feature>
<dbReference type="InterPro" id="IPR020904">
    <property type="entry name" value="Sc_DH/Rdtase_CS"/>
</dbReference>
<dbReference type="PANTHER" id="PTHR44196:SF1">
    <property type="entry name" value="DEHYDROGENASE_REDUCTASE SDR FAMILY MEMBER 7B"/>
    <property type="match status" value="1"/>
</dbReference>
<protein>
    <submittedName>
        <fullName evidence="6">Short-chain dehydrogenase</fullName>
    </submittedName>
</protein>
<dbReference type="InterPro" id="IPR036291">
    <property type="entry name" value="NAD(P)-bd_dom_sf"/>
</dbReference>
<evidence type="ECO:0000256" key="3">
    <source>
        <dbReference type="SAM" id="MobiDB-lite"/>
    </source>
</evidence>
<reference evidence="6 7" key="1">
    <citation type="submission" date="2016-11" db="EMBL/GenBank/DDBJ databases">
        <authorList>
            <person name="Jaros S."/>
            <person name="Januszkiewicz K."/>
            <person name="Wedrychowicz H."/>
        </authorList>
    </citation>
    <scope>NUCLEOTIDE SEQUENCE [LARGE SCALE GENOMIC DNA]</scope>
    <source>
        <strain evidence="6 7">DSM 26892</strain>
    </source>
</reference>
<evidence type="ECO:0000256" key="1">
    <source>
        <dbReference type="ARBA" id="ARBA00006484"/>
    </source>
</evidence>
<keyword evidence="7" id="KW-1185">Reference proteome</keyword>
<evidence type="ECO:0000256" key="2">
    <source>
        <dbReference type="ARBA" id="ARBA00023002"/>
    </source>
</evidence>
<keyword evidence="4" id="KW-1133">Transmembrane helix</keyword>
<dbReference type="Gene3D" id="3.40.50.720">
    <property type="entry name" value="NAD(P)-binding Rossmann-like Domain"/>
    <property type="match status" value="1"/>
</dbReference>
<feature type="transmembrane region" description="Helical" evidence="4">
    <location>
        <begin position="301"/>
        <end position="321"/>
    </location>
</feature>
<dbReference type="Pfam" id="PF00106">
    <property type="entry name" value="adh_short"/>
    <property type="match status" value="1"/>
</dbReference>
<dbReference type="InterPro" id="IPR057326">
    <property type="entry name" value="KR_dom"/>
</dbReference>
<gene>
    <name evidence="6" type="ORF">SAMN04488012_102397</name>
</gene>
<accession>A0A1M6DI67</accession>
<feature type="compositionally biased region" description="Basic and acidic residues" evidence="3">
    <location>
        <begin position="254"/>
        <end position="263"/>
    </location>
</feature>
<dbReference type="SMART" id="SM00822">
    <property type="entry name" value="PKS_KR"/>
    <property type="match status" value="1"/>
</dbReference>
<dbReference type="GO" id="GO:0016020">
    <property type="term" value="C:membrane"/>
    <property type="evidence" value="ECO:0007669"/>
    <property type="project" value="TreeGrafter"/>
</dbReference>
<evidence type="ECO:0000313" key="7">
    <source>
        <dbReference type="Proteomes" id="UP000184040"/>
    </source>
</evidence>
<evidence type="ECO:0000259" key="5">
    <source>
        <dbReference type="SMART" id="SM00822"/>
    </source>
</evidence>
<dbReference type="STRING" id="313368.SAMN04488012_102397"/>
<proteinExistence type="inferred from homology"/>
<comment type="similarity">
    <text evidence="1">Belongs to the short-chain dehydrogenases/reductases (SDR) family.</text>
</comment>
<dbReference type="NCBIfam" id="NF005495">
    <property type="entry name" value="PRK07109.1"/>
    <property type="match status" value="1"/>
</dbReference>
<sequence>MTQKTAIVCGGSAGVGRAIVDALLARGYRVGAIARGKDRLAEMETLDGVATASADVSDAEALSQAVGTLVEQLGKPSVWVNAAMLTSFSPFPKVAADEFRRIVDVTFIGQVNGTRLALEHMDRGNIVNVGSGLAYRPVPFQGAYCAAKHAINGFTSSLRSELLREKSPIVLSLVQLPAINTPQFDWARNRLEDMPQPAPPIFQPEVAARGVMKAIDTDAREIFVGTSVLKLTLPNFFLPDWLDRKLASSGAEMQKSDRNEPGGRPDNLWDPVDYPSRAQGSFGDRAKDDGMIVDADLTRKLALGGLVGVPLIVGLLIGLLLG</sequence>
<dbReference type="InterPro" id="IPR002347">
    <property type="entry name" value="SDR_fam"/>
</dbReference>
<keyword evidence="4" id="KW-0812">Transmembrane</keyword>
<keyword evidence="2" id="KW-0560">Oxidoreductase</keyword>
<dbReference type="AlphaFoldDB" id="A0A1M6DI67"/>
<dbReference type="PANTHER" id="PTHR44196">
    <property type="entry name" value="DEHYDROGENASE/REDUCTASE SDR FAMILY MEMBER 7B"/>
    <property type="match status" value="1"/>
</dbReference>
<dbReference type="PROSITE" id="PS00061">
    <property type="entry name" value="ADH_SHORT"/>
    <property type="match status" value="1"/>
</dbReference>
<dbReference type="EMBL" id="FQZA01000002">
    <property type="protein sequence ID" value="SHI72749.1"/>
    <property type="molecule type" value="Genomic_DNA"/>
</dbReference>
<evidence type="ECO:0000256" key="4">
    <source>
        <dbReference type="SAM" id="Phobius"/>
    </source>
</evidence>
<dbReference type="PRINTS" id="PR00081">
    <property type="entry name" value="GDHRDH"/>
</dbReference>